<protein>
    <submittedName>
        <fullName evidence="12">Lysine 2,3-aminomutase</fullName>
        <ecNumber evidence="12">5.4.3.2</ecNumber>
    </submittedName>
</protein>
<evidence type="ECO:0000256" key="10">
    <source>
        <dbReference type="ARBA" id="ARBA00023235"/>
    </source>
</evidence>
<comment type="similarity">
    <text evidence="3">Belongs to the radical SAM superfamily. KamA family.</text>
</comment>
<gene>
    <name evidence="12" type="ORF">QO011_000110</name>
</gene>
<evidence type="ECO:0000256" key="7">
    <source>
        <dbReference type="ARBA" id="ARBA00022898"/>
    </source>
</evidence>
<evidence type="ECO:0000256" key="9">
    <source>
        <dbReference type="ARBA" id="ARBA00023014"/>
    </source>
</evidence>
<organism evidence="12 13">
    <name type="scientific">Labrys wisconsinensis</name>
    <dbReference type="NCBI Taxonomy" id="425677"/>
    <lineage>
        <taxon>Bacteria</taxon>
        <taxon>Pseudomonadati</taxon>
        <taxon>Pseudomonadota</taxon>
        <taxon>Alphaproteobacteria</taxon>
        <taxon>Hyphomicrobiales</taxon>
        <taxon>Xanthobacteraceae</taxon>
        <taxon>Labrys</taxon>
    </lineage>
</organism>
<dbReference type="NCBIfam" id="TIGR00238">
    <property type="entry name" value="KamA family radical SAM protein"/>
    <property type="match status" value="1"/>
</dbReference>
<keyword evidence="9" id="KW-0411">Iron-sulfur</keyword>
<dbReference type="Gene3D" id="3.20.20.70">
    <property type="entry name" value="Aldolase class I"/>
    <property type="match status" value="1"/>
</dbReference>
<dbReference type="PANTHER" id="PTHR30538:SF1">
    <property type="entry name" value="L-LYSINE 2,3-AMINOMUTASE"/>
    <property type="match status" value="1"/>
</dbReference>
<dbReference type="SFLD" id="SFLDG01070">
    <property type="entry name" value="PLP-dependent"/>
    <property type="match status" value="1"/>
</dbReference>
<evidence type="ECO:0000256" key="6">
    <source>
        <dbReference type="ARBA" id="ARBA00022723"/>
    </source>
</evidence>
<dbReference type="InterPro" id="IPR058240">
    <property type="entry name" value="rSAM_sf"/>
</dbReference>
<evidence type="ECO:0000256" key="2">
    <source>
        <dbReference type="ARBA" id="ARBA00001966"/>
    </source>
</evidence>
<feature type="domain" description="Radical SAM core" evidence="11">
    <location>
        <begin position="101"/>
        <end position="248"/>
    </location>
</feature>
<comment type="caution">
    <text evidence="12">The sequence shown here is derived from an EMBL/GenBank/DDBJ whole genome shotgun (WGS) entry which is preliminary data.</text>
</comment>
<dbReference type="SUPFAM" id="SSF102114">
    <property type="entry name" value="Radical SAM enzymes"/>
    <property type="match status" value="1"/>
</dbReference>
<evidence type="ECO:0000256" key="4">
    <source>
        <dbReference type="ARBA" id="ARBA00022485"/>
    </source>
</evidence>
<comment type="cofactor">
    <cofactor evidence="2">
        <name>[4Fe-4S] cluster</name>
        <dbReference type="ChEBI" id="CHEBI:49883"/>
    </cofactor>
</comment>
<keyword evidence="6" id="KW-0479">Metal-binding</keyword>
<accession>A0ABU0J0H2</accession>
<dbReference type="EMBL" id="JAUSVX010000001">
    <property type="protein sequence ID" value="MDQ0467115.1"/>
    <property type="molecule type" value="Genomic_DNA"/>
</dbReference>
<keyword evidence="10 12" id="KW-0413">Isomerase</keyword>
<dbReference type="NCBIfam" id="TIGR03822">
    <property type="entry name" value="AblA_like_2"/>
    <property type="match status" value="1"/>
</dbReference>
<comment type="cofactor">
    <cofactor evidence="1">
        <name>pyridoxal 5'-phosphate</name>
        <dbReference type="ChEBI" id="CHEBI:597326"/>
    </cofactor>
</comment>
<dbReference type="RefSeq" id="WP_307266349.1">
    <property type="nucleotide sequence ID" value="NZ_JAUSVX010000001.1"/>
</dbReference>
<keyword evidence="7" id="KW-0663">Pyridoxal phosphate</keyword>
<keyword evidence="5" id="KW-0949">S-adenosyl-L-methionine</keyword>
<dbReference type="Pfam" id="PF04055">
    <property type="entry name" value="Radical_SAM"/>
    <property type="match status" value="1"/>
</dbReference>
<keyword evidence="13" id="KW-1185">Reference proteome</keyword>
<dbReference type="Proteomes" id="UP001242480">
    <property type="component" value="Unassembled WGS sequence"/>
</dbReference>
<dbReference type="PANTHER" id="PTHR30538">
    <property type="entry name" value="LYSINE 2,3-AMINOMUTASE-RELATED"/>
    <property type="match status" value="1"/>
</dbReference>
<reference evidence="12 13" key="1">
    <citation type="submission" date="2023-07" db="EMBL/GenBank/DDBJ databases">
        <title>Genomic Encyclopedia of Type Strains, Phase IV (KMG-IV): sequencing the most valuable type-strain genomes for metagenomic binning, comparative biology and taxonomic classification.</title>
        <authorList>
            <person name="Goeker M."/>
        </authorList>
    </citation>
    <scope>NUCLEOTIDE SEQUENCE [LARGE SCALE GENOMIC DNA]</scope>
    <source>
        <strain evidence="12 13">DSM 19619</strain>
    </source>
</reference>
<evidence type="ECO:0000313" key="13">
    <source>
        <dbReference type="Proteomes" id="UP001242480"/>
    </source>
</evidence>
<dbReference type="InterPro" id="IPR007197">
    <property type="entry name" value="rSAM"/>
</dbReference>
<dbReference type="CDD" id="cd01335">
    <property type="entry name" value="Radical_SAM"/>
    <property type="match status" value="1"/>
</dbReference>
<dbReference type="InterPro" id="IPR022447">
    <property type="entry name" value="Lys_aminomutase-rel"/>
</dbReference>
<proteinExistence type="inferred from homology"/>
<evidence type="ECO:0000313" key="12">
    <source>
        <dbReference type="EMBL" id="MDQ0467115.1"/>
    </source>
</evidence>
<dbReference type="EC" id="5.4.3.2" evidence="12"/>
<sequence>MKDQRSTLRTAGELVEAGLVAPGRMAEMARVAETFAVAITPEMHALIDGRDPADPIAAQFVPSAAEMTWLEAEMGDPIGDDAHSPVPGIVHRYPDRVLLKPLHACAVYCRFCFRREQVGPGGEALDAAALEAALAYIEKTDSVWEVVITGGDPLVMAPRRIAAIMQRLAVIEHVGVVRFHTRVPVVKPEAVDAPLLAALKTGKATYVVLHVNHASELSPAARGACARLVDNGFPMLSQTVLLNGVNADPATLATLFRALVAMRIKPYYLHHGDLARGTSHFRTSIAQGQDIVDALRGNLSGLCQPHYVLDIPGGFGKALIGRSAIEPAGEGRYRVRDYRGGVHDYADATAADTLEGGVTRRDLPAADSPR</sequence>
<evidence type="ECO:0000256" key="1">
    <source>
        <dbReference type="ARBA" id="ARBA00001933"/>
    </source>
</evidence>
<dbReference type="InterPro" id="IPR013785">
    <property type="entry name" value="Aldolase_TIM"/>
</dbReference>
<evidence type="ECO:0000256" key="8">
    <source>
        <dbReference type="ARBA" id="ARBA00023004"/>
    </source>
</evidence>
<evidence type="ECO:0000256" key="5">
    <source>
        <dbReference type="ARBA" id="ARBA00022691"/>
    </source>
</evidence>
<evidence type="ECO:0000259" key="11">
    <source>
        <dbReference type="Pfam" id="PF04055"/>
    </source>
</evidence>
<name>A0ABU0J0H2_9HYPH</name>
<dbReference type="SFLD" id="SFLDS00029">
    <property type="entry name" value="Radical_SAM"/>
    <property type="match status" value="1"/>
</dbReference>
<evidence type="ECO:0000256" key="3">
    <source>
        <dbReference type="ARBA" id="ARBA00008703"/>
    </source>
</evidence>
<keyword evidence="4" id="KW-0004">4Fe-4S</keyword>
<dbReference type="InterPro" id="IPR003739">
    <property type="entry name" value="Lys_aminomutase/Glu_NH3_mut"/>
</dbReference>
<keyword evidence="8" id="KW-0408">Iron</keyword>
<dbReference type="PIRSF" id="PIRSF004911">
    <property type="entry name" value="DUF160"/>
    <property type="match status" value="1"/>
</dbReference>
<dbReference type="GO" id="GO:0050066">
    <property type="term" value="F:L-lysine 2,3-aminomutase activity"/>
    <property type="evidence" value="ECO:0007669"/>
    <property type="project" value="UniProtKB-EC"/>
</dbReference>